<dbReference type="AlphaFoldDB" id="A0A930PG17"/>
<name>A0A930PG17_9MICC</name>
<accession>A0A930PG17</accession>
<proteinExistence type="predicted"/>
<evidence type="ECO:0000313" key="1">
    <source>
        <dbReference type="EMBL" id="MBF1650535.1"/>
    </source>
</evidence>
<evidence type="ECO:0000313" key="2">
    <source>
        <dbReference type="Proteomes" id="UP000769484"/>
    </source>
</evidence>
<protein>
    <submittedName>
        <fullName evidence="1">Pentapeptide repeat-containing protein</fullName>
    </submittedName>
</protein>
<reference evidence="1" key="1">
    <citation type="submission" date="2020-04" db="EMBL/GenBank/DDBJ databases">
        <title>Deep metagenomics examines the oral microbiome during advanced dental caries in children, revealing novel taxa and co-occurrences with host molecules.</title>
        <authorList>
            <person name="Baker J.L."/>
            <person name="Morton J.T."/>
            <person name="Dinis M."/>
            <person name="Alvarez R."/>
            <person name="Tran N.C."/>
            <person name="Knight R."/>
            <person name="Edlund A."/>
        </authorList>
    </citation>
    <scope>NUCLEOTIDE SEQUENCE</scope>
    <source>
        <strain evidence="1">JCVI_47_bin.4</strain>
    </source>
</reference>
<dbReference type="InterPro" id="IPR001646">
    <property type="entry name" value="5peptide_repeat"/>
</dbReference>
<dbReference type="Pfam" id="PF13576">
    <property type="entry name" value="Pentapeptide_3"/>
    <property type="match status" value="3"/>
</dbReference>
<dbReference type="Gene3D" id="2.160.20.80">
    <property type="entry name" value="E3 ubiquitin-protein ligase SopA"/>
    <property type="match status" value="2"/>
</dbReference>
<dbReference type="Proteomes" id="UP000769484">
    <property type="component" value="Unassembled WGS sequence"/>
</dbReference>
<gene>
    <name evidence="1" type="ORF">HXO56_10715</name>
</gene>
<comment type="caution">
    <text evidence="1">The sequence shown here is derived from an EMBL/GenBank/DDBJ whole genome shotgun (WGS) entry which is preliminary data.</text>
</comment>
<organism evidence="1 2">
    <name type="scientific">Rothia dentocariosa</name>
    <dbReference type="NCBI Taxonomy" id="2047"/>
    <lineage>
        <taxon>Bacteria</taxon>
        <taxon>Bacillati</taxon>
        <taxon>Actinomycetota</taxon>
        <taxon>Actinomycetes</taxon>
        <taxon>Micrococcales</taxon>
        <taxon>Micrococcaceae</taxon>
        <taxon>Rothia</taxon>
    </lineage>
</organism>
<sequence>MNLAALFAKLRQRKNTPERIQQRQAKRRKRYTHALEQFLDGQPATRLSGVYTLVNLADEWLTDTSLPEQVRREEAQTIVDALTECIRTPYPLAQKRQVRESDEAPEGYEGDFTHDQEALREEQLVRRTVFMEFSRRFAAVTGSTKEGTGKGKHTAPSISPIWADLRFDFGGAPIFYPLRQLHFQNADFASATFYGQADFSGSTFHGDTSFSAAQFTADASFHGANFNDWVGFSAAHFAGAAEFGEARFADSASFATVTFTGEVDFSDVVFSAAADFEVASFEADADFSRLNTAGIASFAAIAFGGKAIFTASTFHDEAHFAASVFNRPAVFSKSLFGGVARFAGVVTKQSAMFSNVRFAGAADFSGATFTQYEDFGGARFDGDATFSRASFIALPRTSYEDMDFPQRANFDKVTFAQDADFSKATFTAFVGFRRVTFAGAASFNGTSFEGAYFPGATFGQRADFRQTSFMYVKPSFEDLEERLQTARFSAQADPQDYLFEARLESTHGFSCGTATLLNRTFVLPLGTVLYDPDSWDEEKQDYTRFSEPAQ</sequence>
<dbReference type="EMBL" id="JABZXJ010000066">
    <property type="protein sequence ID" value="MBF1650535.1"/>
    <property type="molecule type" value="Genomic_DNA"/>
</dbReference>